<sequence>MSPGSFEERRAAEWLELDRLITSVEKGKPEPGVEELPKRFRETCADLALARHRMYSTQLIDRLNTLVIRGYKLLYRSRRRGWEAVAKFIFAGFPQTVRKEWRLFWLCSAIFWIPFFAMMASAWLNIDWIRAVLGPEQMAEVESMYGGEEEQISAFREMFGSNFMMFSHYIRNNVGIDFQIFAGGILACLGTIFYLAFNGIYIGAVAGYVHYACNPQSFWTFVAGHSSYELLGMIVAGMAGMRLGLGILNPGRLPRGRAIAEAAKRALPLIYGAAAMTALAAVVEGFWSAQRMAPEIKYSVGIAGWVLHLAYFLLMGRGTRAA</sequence>
<dbReference type="KEGG" id="luo:HHL09_02580"/>
<dbReference type="EMBL" id="CP051774">
    <property type="protein sequence ID" value="QJE94709.1"/>
    <property type="molecule type" value="Genomic_DNA"/>
</dbReference>
<accession>A0A858RE68</accession>
<feature type="transmembrane region" description="Helical" evidence="1">
    <location>
        <begin position="180"/>
        <end position="210"/>
    </location>
</feature>
<evidence type="ECO:0000313" key="3">
    <source>
        <dbReference type="Proteomes" id="UP000501812"/>
    </source>
</evidence>
<name>A0A858RE68_9BACT</name>
<dbReference type="Pfam" id="PF01944">
    <property type="entry name" value="SpoIIM"/>
    <property type="match status" value="1"/>
</dbReference>
<feature type="transmembrane region" description="Helical" evidence="1">
    <location>
        <begin position="103"/>
        <end position="124"/>
    </location>
</feature>
<dbReference type="PANTHER" id="PTHR35337">
    <property type="entry name" value="SLR1478 PROTEIN"/>
    <property type="match status" value="1"/>
</dbReference>
<dbReference type="Proteomes" id="UP000501812">
    <property type="component" value="Chromosome"/>
</dbReference>
<proteinExistence type="predicted"/>
<dbReference type="PANTHER" id="PTHR35337:SF1">
    <property type="entry name" value="SLR1478 PROTEIN"/>
    <property type="match status" value="1"/>
</dbReference>
<keyword evidence="1" id="KW-1133">Transmembrane helix</keyword>
<evidence type="ECO:0000256" key="1">
    <source>
        <dbReference type="SAM" id="Phobius"/>
    </source>
</evidence>
<keyword evidence="1" id="KW-0472">Membrane</keyword>
<keyword evidence="1" id="KW-0812">Transmembrane</keyword>
<organism evidence="2 3">
    <name type="scientific">Luteolibacter luteus</name>
    <dbReference type="NCBI Taxonomy" id="2728835"/>
    <lineage>
        <taxon>Bacteria</taxon>
        <taxon>Pseudomonadati</taxon>
        <taxon>Verrucomicrobiota</taxon>
        <taxon>Verrucomicrobiia</taxon>
        <taxon>Verrucomicrobiales</taxon>
        <taxon>Verrucomicrobiaceae</taxon>
        <taxon>Luteolibacter</taxon>
    </lineage>
</organism>
<feature type="transmembrane region" description="Helical" evidence="1">
    <location>
        <begin position="296"/>
        <end position="314"/>
    </location>
</feature>
<feature type="transmembrane region" description="Helical" evidence="1">
    <location>
        <begin position="269"/>
        <end position="290"/>
    </location>
</feature>
<dbReference type="AlphaFoldDB" id="A0A858RE68"/>
<protein>
    <submittedName>
        <fullName evidence="2">Stage II sporulation protein M</fullName>
    </submittedName>
</protein>
<dbReference type="InterPro" id="IPR002798">
    <property type="entry name" value="SpoIIM-like"/>
</dbReference>
<keyword evidence="3" id="KW-1185">Reference proteome</keyword>
<evidence type="ECO:0000313" key="2">
    <source>
        <dbReference type="EMBL" id="QJE94709.1"/>
    </source>
</evidence>
<reference evidence="2 3" key="1">
    <citation type="submission" date="2020-04" db="EMBL/GenBank/DDBJ databases">
        <title>Luteolibacter sp. G-1-1-1 isolated from soil.</title>
        <authorList>
            <person name="Dahal R.H."/>
        </authorList>
    </citation>
    <scope>NUCLEOTIDE SEQUENCE [LARGE SCALE GENOMIC DNA]</scope>
    <source>
        <strain evidence="2 3">G-1-1-1</strain>
    </source>
</reference>
<dbReference type="RefSeq" id="WP_169452930.1">
    <property type="nucleotide sequence ID" value="NZ_CP051774.1"/>
</dbReference>
<gene>
    <name evidence="2" type="ORF">HHL09_02580</name>
</gene>
<feature type="transmembrane region" description="Helical" evidence="1">
    <location>
        <begin position="230"/>
        <end position="248"/>
    </location>
</feature>